<protein>
    <submittedName>
        <fullName evidence="3">Uncharacterized protein</fullName>
    </submittedName>
</protein>
<dbReference type="Proteomes" id="UP000017836">
    <property type="component" value="Unassembled WGS sequence"/>
</dbReference>
<gene>
    <name evidence="3" type="ORF">AMTR_s00003p00256340</name>
</gene>
<dbReference type="InterPro" id="IPR008949">
    <property type="entry name" value="Isoprenoid_synthase_dom_sf"/>
</dbReference>
<dbReference type="GO" id="GO:0016114">
    <property type="term" value="P:terpenoid biosynthetic process"/>
    <property type="evidence" value="ECO:0007669"/>
    <property type="project" value="InterPro"/>
</dbReference>
<name>W1P657_AMBTC</name>
<dbReference type="PANTHER" id="PTHR31739:SF25">
    <property type="entry name" value="(E,E)-GERANYLLINALOOL SYNTHASE"/>
    <property type="match status" value="1"/>
</dbReference>
<dbReference type="Pfam" id="PF19086">
    <property type="entry name" value="Terpene_syn_C_2"/>
    <property type="match status" value="1"/>
</dbReference>
<sequence>MEETWSNTMVGTLLSLRWDGRNLIRDGKVLFSAVHDHVNTIAKEAFHQQGRDITIDLRQMWNGAVNAWLKEAEWSRNNYLPSIEEYIEVGMTSIAADLVSDHAIYLSPLELSNEIPHHARYEKVSELTMLCARLLNDLQSYEKESKEGKSNLVVLIMKANPNATTQDAIACIEKILDQKKKELVEKILIDYNDSLPRQCKMIHLGTLKAFQMFFNGTNAFDSPTQLLHEINKAFYEDLTMKASKLTPLKDEQSRLDVHVNASMPKENRLASKSQACLRKCNKPSRGSWATPLRGFGFRPRVNLSVLKSPWFNNHITRMRV</sequence>
<dbReference type="SUPFAM" id="SSF48576">
    <property type="entry name" value="Terpenoid synthases"/>
    <property type="match status" value="1"/>
</dbReference>
<organism evidence="3 4">
    <name type="scientific">Amborella trichopoda</name>
    <dbReference type="NCBI Taxonomy" id="13333"/>
    <lineage>
        <taxon>Eukaryota</taxon>
        <taxon>Viridiplantae</taxon>
        <taxon>Streptophyta</taxon>
        <taxon>Embryophyta</taxon>
        <taxon>Tracheophyta</taxon>
        <taxon>Spermatophyta</taxon>
        <taxon>Magnoliopsida</taxon>
        <taxon>Amborellales</taxon>
        <taxon>Amborellaceae</taxon>
        <taxon>Amborella</taxon>
    </lineage>
</organism>
<evidence type="ECO:0000256" key="2">
    <source>
        <dbReference type="SAM" id="Coils"/>
    </source>
</evidence>
<dbReference type="Gene3D" id="1.10.600.10">
    <property type="entry name" value="Farnesyl Diphosphate Synthase"/>
    <property type="match status" value="1"/>
</dbReference>
<accession>W1P657</accession>
<keyword evidence="2" id="KW-0175">Coiled coil</keyword>
<dbReference type="EMBL" id="KI394358">
    <property type="protein sequence ID" value="ERN03393.1"/>
    <property type="molecule type" value="Genomic_DNA"/>
</dbReference>
<keyword evidence="1" id="KW-0460">Magnesium</keyword>
<dbReference type="PANTHER" id="PTHR31739">
    <property type="entry name" value="ENT-COPALYL DIPHOSPHATE SYNTHASE, CHLOROPLASTIC"/>
    <property type="match status" value="1"/>
</dbReference>
<reference evidence="4" key="1">
    <citation type="journal article" date="2013" name="Science">
        <title>The Amborella genome and the evolution of flowering plants.</title>
        <authorList>
            <consortium name="Amborella Genome Project"/>
        </authorList>
    </citation>
    <scope>NUCLEOTIDE SEQUENCE [LARGE SCALE GENOMIC DNA]</scope>
</reference>
<dbReference type="Gramene" id="ERN03393">
    <property type="protein sequence ID" value="ERN03393"/>
    <property type="gene ID" value="AMTR_s00003p00256340"/>
</dbReference>
<evidence type="ECO:0000313" key="3">
    <source>
        <dbReference type="EMBL" id="ERN03393.1"/>
    </source>
</evidence>
<dbReference type="HOGENOM" id="CLU_075405_0_0_1"/>
<proteinExistence type="predicted"/>
<evidence type="ECO:0000256" key="1">
    <source>
        <dbReference type="ARBA" id="ARBA00022842"/>
    </source>
</evidence>
<dbReference type="GO" id="GO:0010333">
    <property type="term" value="F:terpene synthase activity"/>
    <property type="evidence" value="ECO:0007669"/>
    <property type="project" value="InterPro"/>
</dbReference>
<evidence type="ECO:0000313" key="4">
    <source>
        <dbReference type="Proteomes" id="UP000017836"/>
    </source>
</evidence>
<dbReference type="eggNOG" id="ENOG502REU3">
    <property type="taxonomic scope" value="Eukaryota"/>
</dbReference>
<dbReference type="AlphaFoldDB" id="W1P657"/>
<feature type="coiled-coil region" evidence="2">
    <location>
        <begin position="124"/>
        <end position="151"/>
    </location>
</feature>
<dbReference type="InterPro" id="IPR050148">
    <property type="entry name" value="Terpene_synthase-like"/>
</dbReference>
<keyword evidence="4" id="KW-1185">Reference proteome</keyword>